<name>A0A370TNM5_9HELO</name>
<dbReference type="EC" id="4.2.1.11" evidence="3"/>
<dbReference type="SMART" id="SM01192">
    <property type="entry name" value="Enolase_C"/>
    <property type="match status" value="1"/>
</dbReference>
<keyword evidence="6" id="KW-0460">Magnesium</keyword>
<keyword evidence="6" id="KW-0479">Metal-binding</keyword>
<evidence type="ECO:0000313" key="10">
    <source>
        <dbReference type="Proteomes" id="UP000254866"/>
    </source>
</evidence>
<evidence type="ECO:0000259" key="7">
    <source>
        <dbReference type="SMART" id="SM01192"/>
    </source>
</evidence>
<dbReference type="PRINTS" id="PR00148">
    <property type="entry name" value="ENOLASE"/>
</dbReference>
<keyword evidence="10" id="KW-1185">Reference proteome</keyword>
<dbReference type="GO" id="GO:0000287">
    <property type="term" value="F:magnesium ion binding"/>
    <property type="evidence" value="ECO:0007669"/>
    <property type="project" value="InterPro"/>
</dbReference>
<keyword evidence="5" id="KW-0456">Lyase</keyword>
<evidence type="ECO:0000259" key="8">
    <source>
        <dbReference type="SMART" id="SM01193"/>
    </source>
</evidence>
<sequence length="430" mass="47083">MVSYITSLTASQRLGASGGPALEIKLSTSNGIYTSLISIRGTGNEHVVHSFSDNQEHLSQALHNIDNVIAPLLIKEKFDLGQDLNKIDRFLKELAASETGASSYRLGHQEMMGISIACSRAGAACAGLPLYEFLRQKAPAAKAPYIMPVPFFTVLDSDGLEYSIAPVGASNMTDAIRMGSETYRCLREALEEKLGAAATHTTSSGSFSLPLIPHLEALHLLATAIHTAGYTGKISMGINAASATLNTPEKLNIYHDIMTKYPIALLEDPFPEDEWQSWMHVMSEKGREEGAWKYVEIVDCETMAHKRMQEARAKGVCNGIRISLDQFPTLSEVFATANQAFSYDWGVFISHSHLETNDSFIADLAVALRSGHIKTGAPTRGENVVKYNRLLEIFDEIKDSREDVEFAGSQFRTANGRVEGGKIPLNLYGY</sequence>
<feature type="binding site" evidence="6">
    <location>
        <position position="267"/>
    </location>
    <ligand>
        <name>Mg(2+)</name>
        <dbReference type="ChEBI" id="CHEBI:18420"/>
    </ligand>
</feature>
<dbReference type="GO" id="GO:0004634">
    <property type="term" value="F:phosphopyruvate hydratase activity"/>
    <property type="evidence" value="ECO:0007669"/>
    <property type="project" value="UniProtKB-EC"/>
</dbReference>
<dbReference type="InterPro" id="IPR036849">
    <property type="entry name" value="Enolase-like_C_sf"/>
</dbReference>
<dbReference type="STRING" id="2656787.A0A370TNM5"/>
<comment type="pathway">
    <text evidence="1">Carbohydrate degradation; glycolysis; pyruvate from D-glyceraldehyde 3-phosphate: step 4/5.</text>
</comment>
<dbReference type="PANTHER" id="PTHR11902">
    <property type="entry name" value="ENOLASE"/>
    <property type="match status" value="1"/>
</dbReference>
<dbReference type="GO" id="GO:0006096">
    <property type="term" value="P:glycolytic process"/>
    <property type="evidence" value="ECO:0007669"/>
    <property type="project" value="UniProtKB-UniPathway"/>
</dbReference>
<evidence type="ECO:0000256" key="6">
    <source>
        <dbReference type="PIRSR" id="PIRSR001400-3"/>
    </source>
</evidence>
<dbReference type="PIRSF" id="PIRSF001400">
    <property type="entry name" value="Enolase"/>
    <property type="match status" value="1"/>
</dbReference>
<dbReference type="Proteomes" id="UP000254866">
    <property type="component" value="Unassembled WGS sequence"/>
</dbReference>
<dbReference type="InterPro" id="IPR020810">
    <property type="entry name" value="Enolase_C"/>
</dbReference>
<gene>
    <name evidence="9" type="ORF">BP5553_04558</name>
</gene>
<dbReference type="Pfam" id="PF00113">
    <property type="entry name" value="Enolase_C"/>
    <property type="match status" value="2"/>
</dbReference>
<dbReference type="Gene3D" id="3.30.390.10">
    <property type="entry name" value="Enolase-like, N-terminal domain"/>
    <property type="match status" value="1"/>
</dbReference>
<dbReference type="UniPathway" id="UPA00109">
    <property type="reaction ID" value="UER00187"/>
</dbReference>
<dbReference type="AlphaFoldDB" id="A0A370TNM5"/>
<protein>
    <recommendedName>
        <fullName evidence="3">phosphopyruvate hydratase</fullName>
        <ecNumber evidence="3">4.2.1.11</ecNumber>
    </recommendedName>
</protein>
<dbReference type="PANTHER" id="PTHR11902:SF6">
    <property type="entry name" value="ENOLASE"/>
    <property type="match status" value="1"/>
</dbReference>
<evidence type="ECO:0000256" key="1">
    <source>
        <dbReference type="ARBA" id="ARBA00005031"/>
    </source>
</evidence>
<dbReference type="GO" id="GO:0000015">
    <property type="term" value="C:phosphopyruvate hydratase complex"/>
    <property type="evidence" value="ECO:0007669"/>
    <property type="project" value="InterPro"/>
</dbReference>
<comment type="cofactor">
    <cofactor evidence="6">
        <name>Mg(2+)</name>
        <dbReference type="ChEBI" id="CHEBI:18420"/>
    </cofactor>
    <text evidence="6">Mg(2+) is required for catalysis and for stabilizing the dimer.</text>
</comment>
<evidence type="ECO:0000313" key="9">
    <source>
        <dbReference type="EMBL" id="RDL37125.1"/>
    </source>
</evidence>
<evidence type="ECO:0000256" key="3">
    <source>
        <dbReference type="ARBA" id="ARBA00012058"/>
    </source>
</evidence>
<dbReference type="Gene3D" id="3.20.20.120">
    <property type="entry name" value="Enolase-like C-terminal domain"/>
    <property type="match status" value="1"/>
</dbReference>
<organism evidence="9 10">
    <name type="scientific">Venustampulla echinocandica</name>
    <dbReference type="NCBI Taxonomy" id="2656787"/>
    <lineage>
        <taxon>Eukaryota</taxon>
        <taxon>Fungi</taxon>
        <taxon>Dikarya</taxon>
        <taxon>Ascomycota</taxon>
        <taxon>Pezizomycotina</taxon>
        <taxon>Leotiomycetes</taxon>
        <taxon>Helotiales</taxon>
        <taxon>Pleuroascaceae</taxon>
        <taxon>Venustampulla</taxon>
    </lineage>
</organism>
<dbReference type="SUPFAM" id="SSF51604">
    <property type="entry name" value="Enolase C-terminal domain-like"/>
    <property type="match status" value="1"/>
</dbReference>
<dbReference type="SMART" id="SM01193">
    <property type="entry name" value="Enolase_N"/>
    <property type="match status" value="1"/>
</dbReference>
<dbReference type="InterPro" id="IPR020811">
    <property type="entry name" value="Enolase_N"/>
</dbReference>
<dbReference type="SUPFAM" id="SSF54826">
    <property type="entry name" value="Enolase N-terminal domain-like"/>
    <property type="match status" value="1"/>
</dbReference>
<dbReference type="InterPro" id="IPR000941">
    <property type="entry name" value="Enolase"/>
</dbReference>
<proteinExistence type="inferred from homology"/>
<comment type="caution">
    <text evidence="9">The sequence shown here is derived from an EMBL/GenBank/DDBJ whole genome shotgun (WGS) entry which is preliminary data.</text>
</comment>
<accession>A0A370TNM5</accession>
<dbReference type="InterPro" id="IPR029017">
    <property type="entry name" value="Enolase-like_N"/>
</dbReference>
<comment type="similarity">
    <text evidence="2">Belongs to the enolase family.</text>
</comment>
<dbReference type="EMBL" id="NPIC01000003">
    <property type="protein sequence ID" value="RDL37125.1"/>
    <property type="molecule type" value="Genomic_DNA"/>
</dbReference>
<evidence type="ECO:0000256" key="5">
    <source>
        <dbReference type="ARBA" id="ARBA00023239"/>
    </source>
</evidence>
<reference evidence="9 10" key="1">
    <citation type="journal article" date="2018" name="IMA Fungus">
        <title>IMA Genome-F 9: Draft genome sequence of Annulohypoxylon stygium, Aspergillus mulundensis, Berkeleyomyces basicola (syn. Thielaviopsis basicola), Ceratocystis smalleyi, two Cercospora beticola strains, Coleophoma cylindrospora, Fusarium fracticaudum, Phialophora cf. hyalina, and Morchella septimelata.</title>
        <authorList>
            <person name="Wingfield B.D."/>
            <person name="Bills G.F."/>
            <person name="Dong Y."/>
            <person name="Huang W."/>
            <person name="Nel W.J."/>
            <person name="Swalarsk-Parry B.S."/>
            <person name="Vaghefi N."/>
            <person name="Wilken P.M."/>
            <person name="An Z."/>
            <person name="de Beer Z.W."/>
            <person name="De Vos L."/>
            <person name="Chen L."/>
            <person name="Duong T.A."/>
            <person name="Gao Y."/>
            <person name="Hammerbacher A."/>
            <person name="Kikkert J.R."/>
            <person name="Li Y."/>
            <person name="Li H."/>
            <person name="Li K."/>
            <person name="Li Q."/>
            <person name="Liu X."/>
            <person name="Ma X."/>
            <person name="Naidoo K."/>
            <person name="Pethybridge S.J."/>
            <person name="Sun J."/>
            <person name="Steenkamp E.T."/>
            <person name="van der Nest M.A."/>
            <person name="van Wyk S."/>
            <person name="Wingfield M.J."/>
            <person name="Xiong C."/>
            <person name="Yue Q."/>
            <person name="Zhang X."/>
        </authorList>
    </citation>
    <scope>NUCLEOTIDE SEQUENCE [LARGE SCALE GENOMIC DNA]</scope>
    <source>
        <strain evidence="9 10">BP 5553</strain>
    </source>
</reference>
<evidence type="ECO:0000256" key="4">
    <source>
        <dbReference type="ARBA" id="ARBA00023152"/>
    </source>
</evidence>
<feature type="domain" description="Enolase N-terminal" evidence="8">
    <location>
        <begin position="5"/>
        <end position="134"/>
    </location>
</feature>
<keyword evidence="4" id="KW-0324">Glycolysis</keyword>
<dbReference type="RefSeq" id="XP_031869781.1">
    <property type="nucleotide sequence ID" value="XM_032013181.1"/>
</dbReference>
<feature type="domain" description="Enolase C-terminal TIM barrel" evidence="7">
    <location>
        <begin position="144"/>
        <end position="414"/>
    </location>
</feature>
<dbReference type="OrthoDB" id="10009078at2759"/>
<dbReference type="Pfam" id="PF03952">
    <property type="entry name" value="Enolase_N"/>
    <property type="match status" value="1"/>
</dbReference>
<evidence type="ECO:0000256" key="2">
    <source>
        <dbReference type="ARBA" id="ARBA00009604"/>
    </source>
</evidence>
<dbReference type="GeneID" id="43597407"/>